<evidence type="ECO:0000313" key="3">
    <source>
        <dbReference type="Proteomes" id="UP000297871"/>
    </source>
</evidence>
<feature type="transmembrane region" description="Helical" evidence="1">
    <location>
        <begin position="179"/>
        <end position="197"/>
    </location>
</feature>
<feature type="transmembrane region" description="Helical" evidence="1">
    <location>
        <begin position="30"/>
        <end position="47"/>
    </location>
</feature>
<accession>A0A4R9J5A5</accession>
<keyword evidence="3" id="KW-1185">Reference proteome</keyword>
<evidence type="ECO:0000256" key="1">
    <source>
        <dbReference type="SAM" id="Phobius"/>
    </source>
</evidence>
<dbReference type="AlphaFoldDB" id="A0A4R9J5A5"/>
<dbReference type="Proteomes" id="UP000297871">
    <property type="component" value="Unassembled WGS sequence"/>
</dbReference>
<keyword evidence="1" id="KW-0472">Membrane</keyword>
<sequence length="239" mass="28139">MRNDEQKKFLLRGKMQIFIGTVLRIIKNKYFWHTVIVMLGLTIYFNIGKGDFPTVYTFLAAFFLILYATYTSLKFLYEITSVKKWKLDVTFGEFFWLLFGFSLVFSLLFGIPFAIIFFKFMGNGDAERLKTLNRVFLFPKEIIELLYALSSIVVIGTRSTDTIIKNIKELLHDFECRRLFLFFCAFAVIDLCINLFAEFINYYFLFAISILLSLLPVVLFLKLVEQFQILKFDSRNSIE</sequence>
<reference evidence="2" key="1">
    <citation type="journal article" date="2019" name="PLoS Negl. Trop. Dis.">
        <title>Revisiting the worldwide diversity of Leptospira species in the environment.</title>
        <authorList>
            <person name="Vincent A.T."/>
            <person name="Schiettekatte O."/>
            <person name="Bourhy P."/>
            <person name="Veyrier F.J."/>
            <person name="Picardeau M."/>
        </authorList>
    </citation>
    <scope>NUCLEOTIDE SEQUENCE [LARGE SCALE GENOMIC DNA]</scope>
    <source>
        <strain evidence="2">201800265</strain>
    </source>
</reference>
<organism evidence="2 3">
    <name type="scientific">Leptospira koniambonensis</name>
    <dbReference type="NCBI Taxonomy" id="2484950"/>
    <lineage>
        <taxon>Bacteria</taxon>
        <taxon>Pseudomonadati</taxon>
        <taxon>Spirochaetota</taxon>
        <taxon>Spirochaetia</taxon>
        <taxon>Leptospirales</taxon>
        <taxon>Leptospiraceae</taxon>
        <taxon>Leptospira</taxon>
    </lineage>
</organism>
<keyword evidence="1" id="KW-1133">Transmembrane helix</keyword>
<dbReference type="EMBL" id="RQFY01000007">
    <property type="protein sequence ID" value="TGL31320.1"/>
    <property type="molecule type" value="Genomic_DNA"/>
</dbReference>
<dbReference type="OrthoDB" id="10011386at2"/>
<evidence type="ECO:0000313" key="2">
    <source>
        <dbReference type="EMBL" id="TGL31320.1"/>
    </source>
</evidence>
<comment type="caution">
    <text evidence="2">The sequence shown here is derived from an EMBL/GenBank/DDBJ whole genome shotgun (WGS) entry which is preliminary data.</text>
</comment>
<gene>
    <name evidence="2" type="ORF">EHQ52_15395</name>
</gene>
<keyword evidence="1" id="KW-0812">Transmembrane</keyword>
<feature type="transmembrane region" description="Helical" evidence="1">
    <location>
        <begin position="138"/>
        <end position="158"/>
    </location>
</feature>
<feature type="transmembrane region" description="Helical" evidence="1">
    <location>
        <begin position="94"/>
        <end position="118"/>
    </location>
</feature>
<name>A0A4R9J5A5_9LEPT</name>
<proteinExistence type="predicted"/>
<protein>
    <submittedName>
        <fullName evidence="2">Uncharacterized protein</fullName>
    </submittedName>
</protein>
<feature type="transmembrane region" description="Helical" evidence="1">
    <location>
        <begin position="203"/>
        <end position="224"/>
    </location>
</feature>
<feature type="transmembrane region" description="Helical" evidence="1">
    <location>
        <begin position="53"/>
        <end position="73"/>
    </location>
</feature>
<dbReference type="RefSeq" id="WP_135616076.1">
    <property type="nucleotide sequence ID" value="NZ_RQFY01000007.1"/>
</dbReference>